<accession>A0ABU8YIS4</accession>
<organism evidence="1 2">
    <name type="scientific">Microcoleus anatoxicus PTRS2</name>
    <dbReference type="NCBI Taxonomy" id="2705321"/>
    <lineage>
        <taxon>Bacteria</taxon>
        <taxon>Bacillati</taxon>
        <taxon>Cyanobacteriota</taxon>
        <taxon>Cyanophyceae</taxon>
        <taxon>Oscillatoriophycideae</taxon>
        <taxon>Oscillatoriales</taxon>
        <taxon>Microcoleaceae</taxon>
        <taxon>Microcoleus</taxon>
        <taxon>Microcoleus anatoxicus</taxon>
    </lineage>
</organism>
<sequence length="478" mass="54206">MLTMKKEFHAHDSDYTLDFGSGVNSSGCIQFTDHATKKESSIGITIEDKEFNYRVKQEFPSVVADLIDLAVAIHSADRLAFQNLRQDQSRIYVKLPVRHPEIMNTELFRSQLENLLEWATGSLWLFDFPKRSDSERSVVRQPSLPVASQDCEVAMWSGGLDAFAGLYQRLRTHPEKSFLLFGTGGNVNVHKLQEDTEKQIRSIFPNRCTLYRVPIGLFDSNGVRKNKITSARGVVFAMLGAACASLMGRQELCFYENGTGAINLPYRESALGLDHTRSVHPLTLLKVSDLISGLLGEAFRVWNPFLFSTKSEMCQILAEDLTGRLSSQTKSCDSPHRHNISQCGYCSSCLLRRQALSAAKIEDKTRYLILHGNYSPVKDPSESLRHMLAQVETLRCLLNRPNPHEIQWEALTRKFPRLDDIVDRCSVVEKLTTLDMQSKLIRLYQKYVAEWDDVKSQLSVNLIKNRDSESLDRNYSGS</sequence>
<dbReference type="InterPro" id="IPR014729">
    <property type="entry name" value="Rossmann-like_a/b/a_fold"/>
</dbReference>
<name>A0ABU8YIS4_9CYAN</name>
<evidence type="ECO:0000313" key="1">
    <source>
        <dbReference type="EMBL" id="MEK0184279.1"/>
    </source>
</evidence>
<dbReference type="Proteomes" id="UP001384579">
    <property type="component" value="Unassembled WGS sequence"/>
</dbReference>
<evidence type="ECO:0000313" key="2">
    <source>
        <dbReference type="Proteomes" id="UP001384579"/>
    </source>
</evidence>
<dbReference type="EC" id="6.3.4.20" evidence="1"/>
<dbReference type="GO" id="GO:0016874">
    <property type="term" value="F:ligase activity"/>
    <property type="evidence" value="ECO:0007669"/>
    <property type="project" value="UniProtKB-KW"/>
</dbReference>
<dbReference type="RefSeq" id="WP_340522567.1">
    <property type="nucleotide sequence ID" value="NZ_JBBLXS010000042.1"/>
</dbReference>
<proteinExistence type="predicted"/>
<keyword evidence="2" id="KW-1185">Reference proteome</keyword>
<keyword evidence="1" id="KW-0436">Ligase</keyword>
<reference evidence="1 2" key="1">
    <citation type="journal article" date="2020" name="Harmful Algae">
        <title>Molecular and morphological characterization of a novel dihydroanatoxin-a producing Microcoleus species (cyanobacteria) from the Russian River, California, USA.</title>
        <authorList>
            <person name="Conklin K.Y."/>
            <person name="Stancheva R."/>
            <person name="Otten T.G."/>
            <person name="Fadness R."/>
            <person name="Boyer G.L."/>
            <person name="Read B."/>
            <person name="Zhang X."/>
            <person name="Sheath R.G."/>
        </authorList>
    </citation>
    <scope>NUCLEOTIDE SEQUENCE [LARGE SCALE GENOMIC DNA]</scope>
    <source>
        <strain evidence="1 2">PTRS2</strain>
    </source>
</reference>
<dbReference type="Gene3D" id="3.40.50.620">
    <property type="entry name" value="HUPs"/>
    <property type="match status" value="1"/>
</dbReference>
<protein>
    <submittedName>
        <fullName evidence="1">7-cyano-7-deazaguanine synthase</fullName>
        <ecNumber evidence="1">6.3.4.20</ecNumber>
    </submittedName>
</protein>
<gene>
    <name evidence="1" type="ORF">WMG39_05375</name>
</gene>
<dbReference type="EMBL" id="JBBLXS010000042">
    <property type="protein sequence ID" value="MEK0184279.1"/>
    <property type="molecule type" value="Genomic_DNA"/>
</dbReference>
<dbReference type="InterPro" id="IPR018317">
    <property type="entry name" value="QueC"/>
</dbReference>
<dbReference type="Pfam" id="PF06508">
    <property type="entry name" value="QueC"/>
    <property type="match status" value="1"/>
</dbReference>
<comment type="caution">
    <text evidence="1">The sequence shown here is derived from an EMBL/GenBank/DDBJ whole genome shotgun (WGS) entry which is preliminary data.</text>
</comment>